<accession>A0A2S7FDK4</accession>
<dbReference type="EMBL" id="BKBC01000001">
    <property type="protein sequence ID" value="GEQ19673.1"/>
    <property type="molecule type" value="Genomic_DNA"/>
</dbReference>
<evidence type="ECO:0000313" key="7">
    <source>
        <dbReference type="Proteomes" id="UP000474042"/>
    </source>
</evidence>
<dbReference type="RefSeq" id="WP_024041393.1">
    <property type="nucleotide sequence ID" value="NZ_BKBC01000001.1"/>
</dbReference>
<evidence type="ECO:0000313" key="5">
    <source>
        <dbReference type="Proteomes" id="UP000238081"/>
    </source>
</evidence>
<feature type="transmembrane region" description="Helical" evidence="1">
    <location>
        <begin position="118"/>
        <end position="137"/>
    </location>
</feature>
<dbReference type="Proteomes" id="UP000474042">
    <property type="component" value="Unassembled WGS sequence"/>
</dbReference>
<feature type="transmembrane region" description="Helical" evidence="1">
    <location>
        <begin position="6"/>
        <end position="22"/>
    </location>
</feature>
<evidence type="ECO:0000313" key="4">
    <source>
        <dbReference type="EMBL" id="PPV16994.1"/>
    </source>
</evidence>
<reference evidence="3 7" key="3">
    <citation type="submission" date="2020-01" db="EMBL/GenBank/DDBJ databases">
        <title>Genome sequence of a 1,3-propanediol producer, Clostridium butyricum S3.</title>
        <authorList>
            <person name="Zhou J."/>
        </authorList>
    </citation>
    <scope>NUCLEOTIDE SEQUENCE [LARGE SCALE GENOMIC DNA]</scope>
    <source>
        <strain evidence="3 7">S3</strain>
    </source>
</reference>
<name>A0A2S7FDK4_CLOBU</name>
<proteinExistence type="predicted"/>
<keyword evidence="1" id="KW-0472">Membrane</keyword>
<dbReference type="EMBL" id="LRDH01000056">
    <property type="protein sequence ID" value="PPV16994.1"/>
    <property type="molecule type" value="Genomic_DNA"/>
</dbReference>
<keyword evidence="1" id="KW-0812">Transmembrane</keyword>
<evidence type="ECO:0000313" key="3">
    <source>
        <dbReference type="EMBL" id="NAS16577.1"/>
    </source>
</evidence>
<reference evidence="4 5" key="1">
    <citation type="submission" date="2016-01" db="EMBL/GenBank/DDBJ databases">
        <title>Characterization of the Clostridium difficile lineages that are prevalent in Hong Kong and China.</title>
        <authorList>
            <person name="Kwok J.S.-L."/>
            <person name="Lam W.-Y."/>
            <person name="Ip M."/>
            <person name="Chan T.-F."/>
            <person name="Hawkey P.M."/>
            <person name="Tsui S.K.-W."/>
        </authorList>
    </citation>
    <scope>NUCLEOTIDE SEQUENCE [LARGE SCALE GENOMIC DNA]</scope>
    <source>
        <strain evidence="4 5">300064</strain>
    </source>
</reference>
<dbReference type="Proteomes" id="UP000238081">
    <property type="component" value="Unassembled WGS sequence"/>
</dbReference>
<comment type="caution">
    <text evidence="4">The sequence shown here is derived from an EMBL/GenBank/DDBJ whole genome shotgun (WGS) entry which is preliminary data.</text>
</comment>
<dbReference type="EMBL" id="WOFV02000003">
    <property type="protein sequence ID" value="NAS16577.1"/>
    <property type="molecule type" value="Genomic_DNA"/>
</dbReference>
<gene>
    <name evidence="4" type="ORF">AWN73_09090</name>
    <name evidence="2" type="ORF">CBU02nite_01790</name>
    <name evidence="3" type="ORF">GND98_001485</name>
</gene>
<dbReference type="Proteomes" id="UP000321089">
    <property type="component" value="Unassembled WGS sequence"/>
</dbReference>
<sequence length="138" mass="16055">MVSILLMSIGITFIVIGIMVFMDKIKLIKYGIKAEGEIIDFKKGMSSYINEDKQIVYITVYRPVIRFIDENNEIRIITYDISENDRSYKIGDKVMLAYTRNDPEYVELAEKQIAFSMLCKLISLGIMFIVFSVILWMI</sequence>
<organism evidence="4 5">
    <name type="scientific">Clostridium butyricum</name>
    <dbReference type="NCBI Taxonomy" id="1492"/>
    <lineage>
        <taxon>Bacteria</taxon>
        <taxon>Bacillati</taxon>
        <taxon>Bacillota</taxon>
        <taxon>Clostridia</taxon>
        <taxon>Eubacteriales</taxon>
        <taxon>Clostridiaceae</taxon>
        <taxon>Clostridium</taxon>
    </lineage>
</organism>
<protein>
    <submittedName>
        <fullName evidence="3">DUF3592 domain-containing protein</fullName>
    </submittedName>
</protein>
<reference evidence="2 6" key="2">
    <citation type="submission" date="2019-07" db="EMBL/GenBank/DDBJ databases">
        <title>Whole genome shotgun sequence of Clostridium butyricum NBRC 3858.</title>
        <authorList>
            <person name="Hosoyama A."/>
            <person name="Uohara A."/>
            <person name="Ohji S."/>
            <person name="Ichikawa N."/>
        </authorList>
    </citation>
    <scope>NUCLEOTIDE SEQUENCE [LARGE SCALE GENOMIC DNA]</scope>
    <source>
        <strain evidence="2 6">NBRC 3858</strain>
    </source>
</reference>
<evidence type="ECO:0000313" key="6">
    <source>
        <dbReference type="Proteomes" id="UP000321089"/>
    </source>
</evidence>
<evidence type="ECO:0000313" key="2">
    <source>
        <dbReference type="EMBL" id="GEQ19673.1"/>
    </source>
</evidence>
<keyword evidence="1" id="KW-1133">Transmembrane helix</keyword>
<dbReference type="AlphaFoldDB" id="A0A2S7FDK4"/>
<evidence type="ECO:0000256" key="1">
    <source>
        <dbReference type="SAM" id="Phobius"/>
    </source>
</evidence>